<reference evidence="11" key="1">
    <citation type="submission" date="2025-08" db="UniProtKB">
        <authorList>
            <consortium name="Ensembl"/>
        </authorList>
    </citation>
    <scope>IDENTIFICATION</scope>
</reference>
<evidence type="ECO:0000256" key="4">
    <source>
        <dbReference type="ARBA" id="ARBA00022723"/>
    </source>
</evidence>
<evidence type="ECO:0000256" key="1">
    <source>
        <dbReference type="ARBA" id="ARBA00012182"/>
    </source>
</evidence>
<dbReference type="PANTHER" id="PTHR12197:SF184">
    <property type="entry name" value="HISTONE-LYSINE N-METHYLTRANSFERASE SMYD1"/>
    <property type="match status" value="1"/>
</dbReference>
<dbReference type="Gene3D" id="6.10.140.2220">
    <property type="match status" value="1"/>
</dbReference>
<dbReference type="SUPFAM" id="SSF82199">
    <property type="entry name" value="SET domain"/>
    <property type="match status" value="1"/>
</dbReference>
<dbReference type="GO" id="GO:0140999">
    <property type="term" value="F:histone H3K4 trimethyltransferase activity"/>
    <property type="evidence" value="ECO:0007669"/>
    <property type="project" value="UniProtKB-EC"/>
</dbReference>
<name>A0A673IPK0_9TELE</name>
<protein>
    <recommendedName>
        <fullName evidence="1">[histone H3]-lysine(4) N-trimethyltransferase</fullName>
        <ecNumber evidence="1">2.1.1.354</ecNumber>
    </recommendedName>
</protein>
<evidence type="ECO:0000259" key="10">
    <source>
        <dbReference type="PROSITE" id="PS50865"/>
    </source>
</evidence>
<dbReference type="InterPro" id="IPR050869">
    <property type="entry name" value="H3K4_H4K5_MeTrfase"/>
</dbReference>
<evidence type="ECO:0000256" key="3">
    <source>
        <dbReference type="ARBA" id="ARBA00022691"/>
    </source>
</evidence>
<dbReference type="InterPro" id="IPR001214">
    <property type="entry name" value="SET_dom"/>
</dbReference>
<accession>A0A673IPK0</accession>
<dbReference type="PROSITE" id="PS50280">
    <property type="entry name" value="SET"/>
    <property type="match status" value="1"/>
</dbReference>
<evidence type="ECO:0000313" key="12">
    <source>
        <dbReference type="Proteomes" id="UP000472270"/>
    </source>
</evidence>
<evidence type="ECO:0000256" key="2">
    <source>
        <dbReference type="ARBA" id="ARBA00022603"/>
    </source>
</evidence>
<feature type="domain" description="MYND-type" evidence="10">
    <location>
        <begin position="47"/>
        <end position="86"/>
    </location>
</feature>
<dbReference type="GO" id="GO:0008270">
    <property type="term" value="F:zinc ion binding"/>
    <property type="evidence" value="ECO:0007669"/>
    <property type="project" value="UniProtKB-KW"/>
</dbReference>
<dbReference type="InterPro" id="IPR046341">
    <property type="entry name" value="SET_dom_sf"/>
</dbReference>
<dbReference type="Gene3D" id="2.170.270.10">
    <property type="entry name" value="SET domain"/>
    <property type="match status" value="1"/>
</dbReference>
<dbReference type="GO" id="GO:0032259">
    <property type="term" value="P:methylation"/>
    <property type="evidence" value="ECO:0007669"/>
    <property type="project" value="UniProtKB-KW"/>
</dbReference>
<keyword evidence="12" id="KW-1185">Reference proteome</keyword>
<comment type="catalytic activity">
    <reaction evidence="7">
        <text>L-lysyl(4)-[histone H3] + 3 S-adenosyl-L-methionine = N(6),N(6),N(6)-trimethyl-L-lysyl(4)-[histone H3] + 3 S-adenosyl-L-homocysteine + 3 H(+)</text>
        <dbReference type="Rhea" id="RHEA:60260"/>
        <dbReference type="Rhea" id="RHEA-COMP:15537"/>
        <dbReference type="Rhea" id="RHEA-COMP:15547"/>
        <dbReference type="ChEBI" id="CHEBI:15378"/>
        <dbReference type="ChEBI" id="CHEBI:29969"/>
        <dbReference type="ChEBI" id="CHEBI:57856"/>
        <dbReference type="ChEBI" id="CHEBI:59789"/>
        <dbReference type="ChEBI" id="CHEBI:61961"/>
        <dbReference type="EC" id="2.1.1.354"/>
    </reaction>
</comment>
<keyword evidence="5 8" id="KW-0863">Zinc-finger</keyword>
<organism evidence="11 12">
    <name type="scientific">Sinocyclocheilus rhinocerous</name>
    <dbReference type="NCBI Taxonomy" id="307959"/>
    <lineage>
        <taxon>Eukaryota</taxon>
        <taxon>Metazoa</taxon>
        <taxon>Chordata</taxon>
        <taxon>Craniata</taxon>
        <taxon>Vertebrata</taxon>
        <taxon>Euteleostomi</taxon>
        <taxon>Actinopterygii</taxon>
        <taxon>Neopterygii</taxon>
        <taxon>Teleostei</taxon>
        <taxon>Ostariophysi</taxon>
        <taxon>Cypriniformes</taxon>
        <taxon>Cyprinidae</taxon>
        <taxon>Cyprininae</taxon>
        <taxon>Sinocyclocheilus</taxon>
    </lineage>
</organism>
<evidence type="ECO:0000256" key="7">
    <source>
        <dbReference type="ARBA" id="ARBA00047571"/>
    </source>
</evidence>
<evidence type="ECO:0000256" key="8">
    <source>
        <dbReference type="PROSITE-ProRule" id="PRU00134"/>
    </source>
</evidence>
<evidence type="ECO:0000313" key="11">
    <source>
        <dbReference type="Ensembl" id="ENSSRHP00000043202.1"/>
    </source>
</evidence>
<dbReference type="Pfam" id="PF01753">
    <property type="entry name" value="zf-MYND"/>
    <property type="match status" value="1"/>
</dbReference>
<sequence length="294" mass="33381">MEFVEVFESPGKGRGLRATREVWAGDVLFAEPPFASVVFESHAASICHSCFRRQQKLQRCGQCRFVQYCDKTCQSTSRTEIHRLHVCSIHAQMMCKSDVVCVSLAARILWRLDKQGRAVSDTQLTALEELEDHIYDISGDDLKDFKVDIHNFLDYWPRSSKPHTVDSVSHILGVINCNGFMVSDQRGLQAVGVVLFPNLCLVNHDCWPNCTVILNSGQDGEKPQSSHPLEERESRQSFFILNDINIFAQHGCIKLIKSDSKDIMLKKIAIYTEKNDTQFFKVSGCNQFILATFK</sequence>
<evidence type="ECO:0000256" key="5">
    <source>
        <dbReference type="ARBA" id="ARBA00022771"/>
    </source>
</evidence>
<keyword evidence="3" id="KW-0949">S-adenosyl-L-methionine</keyword>
<dbReference type="Pfam" id="PF00856">
    <property type="entry name" value="SET"/>
    <property type="match status" value="1"/>
</dbReference>
<evidence type="ECO:0000259" key="9">
    <source>
        <dbReference type="PROSITE" id="PS50280"/>
    </source>
</evidence>
<dbReference type="PANTHER" id="PTHR12197">
    <property type="entry name" value="HISTONE-LYSINE N-METHYLTRANSFERASE SMYD"/>
    <property type="match status" value="1"/>
</dbReference>
<keyword evidence="2" id="KW-0489">Methyltransferase</keyword>
<dbReference type="EC" id="2.1.1.354" evidence="1"/>
<dbReference type="PROSITE" id="PS50865">
    <property type="entry name" value="ZF_MYND_2"/>
    <property type="match status" value="1"/>
</dbReference>
<evidence type="ECO:0000256" key="6">
    <source>
        <dbReference type="ARBA" id="ARBA00022833"/>
    </source>
</evidence>
<dbReference type="Ensembl" id="ENSSRHT00000044418.1">
    <property type="protein sequence ID" value="ENSSRHP00000043202.1"/>
    <property type="gene ID" value="ENSSRHG00000021864.1"/>
</dbReference>
<dbReference type="Gene3D" id="1.10.220.160">
    <property type="match status" value="1"/>
</dbReference>
<reference evidence="11" key="2">
    <citation type="submission" date="2025-09" db="UniProtKB">
        <authorList>
            <consortium name="Ensembl"/>
        </authorList>
    </citation>
    <scope>IDENTIFICATION</scope>
</reference>
<dbReference type="GO" id="GO:0005634">
    <property type="term" value="C:nucleus"/>
    <property type="evidence" value="ECO:0007669"/>
    <property type="project" value="TreeGrafter"/>
</dbReference>
<keyword evidence="4" id="KW-0479">Metal-binding</keyword>
<proteinExistence type="predicted"/>
<keyword evidence="6" id="KW-0862">Zinc</keyword>
<dbReference type="InterPro" id="IPR002893">
    <property type="entry name" value="Znf_MYND"/>
</dbReference>
<feature type="domain" description="SET" evidence="9">
    <location>
        <begin position="2"/>
        <end position="251"/>
    </location>
</feature>
<dbReference type="AlphaFoldDB" id="A0A673IPK0"/>
<keyword evidence="2" id="KW-0808">Transferase</keyword>
<dbReference type="Proteomes" id="UP000472270">
    <property type="component" value="Unassembled WGS sequence"/>
</dbReference>